<sequence length="214" mass="22298">MHRRTLARRNSLLTFAAQPWNLFEDDPTAGGGGGGGSSTPQVNEHGYPDATPVADMTPEHQVAYWKHHARKHEAAAKSAPDAAELERLRAAEAELATRKAAELTETERLQAERDAAAAEAATAKAERDAAARKALILEIAAEKGLTPAQAARLQGATKEELEADADALLTLFGASTGSGGTTPPPRSGGSRGSDVGATKSVSAGAERYAQKHGK</sequence>
<dbReference type="Proteomes" id="UP001604267">
    <property type="component" value="Unassembled WGS sequence"/>
</dbReference>
<dbReference type="RefSeq" id="WP_392820838.1">
    <property type="nucleotide sequence ID" value="NZ_JBICYV010000015.1"/>
</dbReference>
<accession>A0ABW7BAR9</accession>
<evidence type="ECO:0000313" key="4">
    <source>
        <dbReference type="Proteomes" id="UP001604267"/>
    </source>
</evidence>
<feature type="coiled-coil region" evidence="1">
    <location>
        <begin position="101"/>
        <end position="133"/>
    </location>
</feature>
<evidence type="ECO:0000256" key="1">
    <source>
        <dbReference type="SAM" id="Coils"/>
    </source>
</evidence>
<proteinExistence type="predicted"/>
<feature type="region of interest" description="Disordered" evidence="2">
    <location>
        <begin position="172"/>
        <end position="214"/>
    </location>
</feature>
<reference evidence="3 4" key="1">
    <citation type="submission" date="2024-10" db="EMBL/GenBank/DDBJ databases">
        <title>The Natural Products Discovery Center: Release of the First 8490 Sequenced Strains for Exploring Actinobacteria Biosynthetic Diversity.</title>
        <authorList>
            <person name="Kalkreuter E."/>
            <person name="Kautsar S.A."/>
            <person name="Yang D."/>
            <person name="Bader C.D."/>
            <person name="Teijaro C.N."/>
            <person name="Fluegel L."/>
            <person name="Davis C.M."/>
            <person name="Simpson J.R."/>
            <person name="Lauterbach L."/>
            <person name="Steele A.D."/>
            <person name="Gui C."/>
            <person name="Meng S."/>
            <person name="Li G."/>
            <person name="Viehrig K."/>
            <person name="Ye F."/>
            <person name="Su P."/>
            <person name="Kiefer A.F."/>
            <person name="Nichols A."/>
            <person name="Cepeda A.J."/>
            <person name="Yan W."/>
            <person name="Fan B."/>
            <person name="Jiang Y."/>
            <person name="Adhikari A."/>
            <person name="Zheng C.-J."/>
            <person name="Schuster L."/>
            <person name="Cowan T.M."/>
            <person name="Smanski M.J."/>
            <person name="Chevrette M.G."/>
            <person name="De Carvalho L.P.S."/>
            <person name="Shen B."/>
        </authorList>
    </citation>
    <scope>NUCLEOTIDE SEQUENCE [LARGE SCALE GENOMIC DNA]</scope>
    <source>
        <strain evidence="3 4">NPDC048320</strain>
    </source>
</reference>
<evidence type="ECO:0000313" key="3">
    <source>
        <dbReference type="EMBL" id="MFG3014296.1"/>
    </source>
</evidence>
<organism evidence="3 4">
    <name type="scientific">Streptomyces cinerochromogenes</name>
    <dbReference type="NCBI Taxonomy" id="66422"/>
    <lineage>
        <taxon>Bacteria</taxon>
        <taxon>Bacillati</taxon>
        <taxon>Actinomycetota</taxon>
        <taxon>Actinomycetes</taxon>
        <taxon>Kitasatosporales</taxon>
        <taxon>Streptomycetaceae</taxon>
        <taxon>Streptomyces</taxon>
    </lineage>
</organism>
<name>A0ABW7BAR9_9ACTN</name>
<gene>
    <name evidence="3" type="ORF">ACGFZB_28535</name>
</gene>
<dbReference type="EMBL" id="JBICYV010000015">
    <property type="protein sequence ID" value="MFG3014296.1"/>
    <property type="molecule type" value="Genomic_DNA"/>
</dbReference>
<feature type="region of interest" description="Disordered" evidence="2">
    <location>
        <begin position="21"/>
        <end position="54"/>
    </location>
</feature>
<dbReference type="InterPro" id="IPR025580">
    <property type="entry name" value="Gp46"/>
</dbReference>
<keyword evidence="1" id="KW-0175">Coiled coil</keyword>
<comment type="caution">
    <text evidence="3">The sequence shown here is derived from an EMBL/GenBank/DDBJ whole genome shotgun (WGS) entry which is preliminary data.</text>
</comment>
<evidence type="ECO:0000256" key="2">
    <source>
        <dbReference type="SAM" id="MobiDB-lite"/>
    </source>
</evidence>
<keyword evidence="4" id="KW-1185">Reference proteome</keyword>
<protein>
    <submittedName>
        <fullName evidence="3">Uncharacterized protein</fullName>
    </submittedName>
</protein>
<dbReference type="Pfam" id="PF14265">
    <property type="entry name" value="DUF4355"/>
    <property type="match status" value="1"/>
</dbReference>